<dbReference type="GeneID" id="8998406"/>
<dbReference type="InterPro" id="IPR036259">
    <property type="entry name" value="MFS_trans_sf"/>
</dbReference>
<dbReference type="Pfam" id="PF07690">
    <property type="entry name" value="MFS_1"/>
    <property type="match status" value="1"/>
</dbReference>
<reference evidence="10 11" key="1">
    <citation type="journal article" date="2004" name="Nature">
        <title>Genome evolution in yeasts.</title>
        <authorList>
            <consortium name="Genolevures"/>
            <person name="Dujon B."/>
            <person name="Sherman D."/>
            <person name="Fischer G."/>
            <person name="Durrens P."/>
            <person name="Casaregola S."/>
            <person name="Lafontaine I."/>
            <person name="de Montigny J."/>
            <person name="Marck C."/>
            <person name="Neuveglise C."/>
            <person name="Talla E."/>
            <person name="Goffard N."/>
            <person name="Frangeul L."/>
            <person name="Aigle M."/>
            <person name="Anthouard V."/>
            <person name="Babour A."/>
            <person name="Barbe V."/>
            <person name="Barnay S."/>
            <person name="Blanchin S."/>
            <person name="Beckerich J.M."/>
            <person name="Beyne E."/>
            <person name="Bleykasten C."/>
            <person name="Boisrame A."/>
            <person name="Boyer J."/>
            <person name="Cattolico L."/>
            <person name="Confanioleri F."/>
            <person name="de Daruvar A."/>
            <person name="Despons L."/>
            <person name="Fabre E."/>
            <person name="Fairhead C."/>
            <person name="Ferry-Dumazet H."/>
            <person name="Groppi A."/>
            <person name="Hantraye F."/>
            <person name="Hennequin C."/>
            <person name="Jauniaux N."/>
            <person name="Joyet P."/>
            <person name="Kachouri R."/>
            <person name="Kerrest A."/>
            <person name="Koszul R."/>
            <person name="Lemaire M."/>
            <person name="Lesur I."/>
            <person name="Ma L."/>
            <person name="Muller H."/>
            <person name="Nicaud J.M."/>
            <person name="Nikolski M."/>
            <person name="Oztas S."/>
            <person name="Ozier-Kalogeropoulos O."/>
            <person name="Pellenz S."/>
            <person name="Potier S."/>
            <person name="Richard G.F."/>
            <person name="Straub M.L."/>
            <person name="Suleau A."/>
            <person name="Swennene D."/>
            <person name="Tekaia F."/>
            <person name="Wesolowski-Louvel M."/>
            <person name="Westhof E."/>
            <person name="Wirth B."/>
            <person name="Zeniou-Meyer M."/>
            <person name="Zivanovic I."/>
            <person name="Bolotin-Fukuhara M."/>
            <person name="Thierry A."/>
            <person name="Bouchier C."/>
            <person name="Caudron B."/>
            <person name="Scarpelli C."/>
            <person name="Gaillardin C."/>
            <person name="Weissenbach J."/>
            <person name="Wincker P."/>
            <person name="Souciet J.L."/>
        </authorList>
    </citation>
    <scope>NUCLEOTIDE SEQUENCE [LARGE SCALE GENOMIC DNA]</scope>
    <source>
        <strain evidence="11">ATCC 36239 / CBS 767 / BCRC 21394 / JCM 1990 / NBRC 0083 / IGC 2968</strain>
    </source>
</reference>
<dbReference type="InterPro" id="IPR011701">
    <property type="entry name" value="MFS"/>
</dbReference>
<feature type="transmembrane region" description="Helical" evidence="8">
    <location>
        <begin position="480"/>
        <end position="501"/>
    </location>
</feature>
<feature type="transmembrane region" description="Helical" evidence="8">
    <location>
        <begin position="142"/>
        <end position="162"/>
    </location>
</feature>
<dbReference type="RefSeq" id="XP_002770230.1">
    <property type="nucleotide sequence ID" value="XM_002770184.1"/>
</dbReference>
<dbReference type="GO" id="GO:0022857">
    <property type="term" value="F:transmembrane transporter activity"/>
    <property type="evidence" value="ECO:0007669"/>
    <property type="project" value="InterPro"/>
</dbReference>
<name>B5RTD1_DEBHA</name>
<dbReference type="SUPFAM" id="SSF103473">
    <property type="entry name" value="MFS general substrate transporter"/>
    <property type="match status" value="1"/>
</dbReference>
<evidence type="ECO:0000313" key="10">
    <source>
        <dbReference type="EMBL" id="CAR65593.1"/>
    </source>
</evidence>
<dbReference type="FunCoup" id="B5RTD1">
    <property type="interactions" value="23"/>
</dbReference>
<keyword evidence="3" id="KW-0813">Transport</keyword>
<organism evidence="10 11">
    <name type="scientific">Debaryomyces hansenii (strain ATCC 36239 / CBS 767 / BCRC 21394 / JCM 1990 / NBRC 0083 / IGC 2968)</name>
    <name type="common">Yeast</name>
    <name type="synonym">Torulaspora hansenii</name>
    <dbReference type="NCBI Taxonomy" id="284592"/>
    <lineage>
        <taxon>Eukaryota</taxon>
        <taxon>Fungi</taxon>
        <taxon>Dikarya</taxon>
        <taxon>Ascomycota</taxon>
        <taxon>Saccharomycotina</taxon>
        <taxon>Pichiomycetes</taxon>
        <taxon>Debaryomycetaceae</taxon>
        <taxon>Debaryomyces</taxon>
    </lineage>
</organism>
<dbReference type="InParanoid" id="B5RTD1"/>
<feature type="region of interest" description="Disordered" evidence="7">
    <location>
        <begin position="18"/>
        <end position="39"/>
    </location>
</feature>
<dbReference type="GO" id="GO:0012505">
    <property type="term" value="C:endomembrane system"/>
    <property type="evidence" value="ECO:0007669"/>
    <property type="project" value="UniProtKB-SubCell"/>
</dbReference>
<feature type="transmembrane region" description="Helical" evidence="8">
    <location>
        <begin position="416"/>
        <end position="441"/>
    </location>
</feature>
<dbReference type="OMA" id="ALQLLYW"/>
<evidence type="ECO:0000256" key="8">
    <source>
        <dbReference type="SAM" id="Phobius"/>
    </source>
</evidence>
<feature type="domain" description="Major facilitator superfamily (MFS) profile" evidence="9">
    <location>
        <begin position="81"/>
        <end position="509"/>
    </location>
</feature>
<dbReference type="PANTHER" id="PTHR23514:SF3">
    <property type="entry name" value="BYPASS OF STOP CODON PROTEIN 6"/>
    <property type="match status" value="1"/>
</dbReference>
<dbReference type="HOGENOM" id="CLU_021993_0_2_1"/>
<dbReference type="eggNOG" id="ENOG502QQA7">
    <property type="taxonomic scope" value="Eukaryota"/>
</dbReference>
<keyword evidence="5 8" id="KW-1133">Transmembrane helix</keyword>
<dbReference type="InterPro" id="IPR051788">
    <property type="entry name" value="MFS_Transporter"/>
</dbReference>
<keyword evidence="11" id="KW-1185">Reference proteome</keyword>
<evidence type="ECO:0000256" key="2">
    <source>
        <dbReference type="ARBA" id="ARBA00008335"/>
    </source>
</evidence>
<dbReference type="STRING" id="284592.B5RTD1"/>
<keyword evidence="6 8" id="KW-0472">Membrane</keyword>
<comment type="similarity">
    <text evidence="2">Belongs to the major facilitator superfamily.</text>
</comment>
<feature type="transmembrane region" description="Helical" evidence="8">
    <location>
        <begin position="322"/>
        <end position="346"/>
    </location>
</feature>
<dbReference type="VEuPathDB" id="FungiDB:DEHA2C17072g"/>
<protein>
    <submittedName>
        <fullName evidence="10">DEHA2C17072p</fullName>
    </submittedName>
</protein>
<dbReference type="AlphaFoldDB" id="B5RTD1"/>
<dbReference type="PANTHER" id="PTHR23514">
    <property type="entry name" value="BYPASS OF STOP CODON PROTEIN 6"/>
    <property type="match status" value="1"/>
</dbReference>
<evidence type="ECO:0000259" key="9">
    <source>
        <dbReference type="PROSITE" id="PS50850"/>
    </source>
</evidence>
<feature type="transmembrane region" description="Helical" evidence="8">
    <location>
        <begin position="389"/>
        <end position="410"/>
    </location>
</feature>
<keyword evidence="4 8" id="KW-0812">Transmembrane</keyword>
<evidence type="ECO:0000256" key="4">
    <source>
        <dbReference type="ARBA" id="ARBA00022692"/>
    </source>
</evidence>
<feature type="transmembrane region" description="Helical" evidence="8">
    <location>
        <begin position="202"/>
        <end position="225"/>
    </location>
</feature>
<dbReference type="InterPro" id="IPR020846">
    <property type="entry name" value="MFS_dom"/>
</dbReference>
<dbReference type="Gene3D" id="1.20.1250.20">
    <property type="entry name" value="MFS general substrate transporter like domains"/>
    <property type="match status" value="2"/>
</dbReference>
<gene>
    <name evidence="10" type="ordered locus">DEHA2C17072g</name>
</gene>
<dbReference type="GO" id="GO:0016020">
    <property type="term" value="C:membrane"/>
    <property type="evidence" value="ECO:0007669"/>
    <property type="project" value="TreeGrafter"/>
</dbReference>
<evidence type="ECO:0000256" key="5">
    <source>
        <dbReference type="ARBA" id="ARBA00022989"/>
    </source>
</evidence>
<evidence type="ECO:0000313" key="11">
    <source>
        <dbReference type="Proteomes" id="UP000000599"/>
    </source>
</evidence>
<feature type="transmembrane region" description="Helical" evidence="8">
    <location>
        <begin position="237"/>
        <end position="258"/>
    </location>
</feature>
<accession>B5RTD1</accession>
<feature type="transmembrane region" description="Helical" evidence="8">
    <location>
        <begin position="168"/>
        <end position="190"/>
    </location>
</feature>
<feature type="transmembrane region" description="Helical" evidence="8">
    <location>
        <begin position="115"/>
        <end position="135"/>
    </location>
</feature>
<dbReference type="KEGG" id="dha:DEHA2C17072g"/>
<evidence type="ECO:0000256" key="1">
    <source>
        <dbReference type="ARBA" id="ARBA00004127"/>
    </source>
</evidence>
<dbReference type="Proteomes" id="UP000000599">
    <property type="component" value="Chromosome C"/>
</dbReference>
<dbReference type="PROSITE" id="PS50850">
    <property type="entry name" value="MFS"/>
    <property type="match status" value="1"/>
</dbReference>
<feature type="transmembrane region" description="Helical" evidence="8">
    <location>
        <begin position="453"/>
        <end position="474"/>
    </location>
</feature>
<dbReference type="EMBL" id="CR382135">
    <property type="protein sequence ID" value="CAR65593.1"/>
    <property type="molecule type" value="Genomic_DNA"/>
</dbReference>
<evidence type="ECO:0000256" key="6">
    <source>
        <dbReference type="ARBA" id="ARBA00023136"/>
    </source>
</evidence>
<dbReference type="OrthoDB" id="413079at2759"/>
<proteinExistence type="inferred from homology"/>
<sequence length="516" mass="57597">MGHSDQVKDDIIESENLLIGTREPNDSEDLANLEGSSSTKPVGLSDMEAYSSSKRYTVEYENETLYIDSTNWRDSTLLKFQVIAGYLVFILFGLAEQTVGTLIPKFQDHYQVNDIQTSFIFLASVLGYFLMALINEITHKNLGIRGVVILGSVSMTCAYLVISFKPPFAIFILCYIMNGIGFGSLDASLNTWMGCLTDSNQLLGILHGCYGIGCMISPPVITGLLERTKNPWQWNQYYMVLSSVGALNTMFLIVMFRYETAKKYKFTMILKNKRGKMLDDENELEMDTFRNQSEVSTTNDELNDEKDDHSSVPLSEALKSKLVWLFSTILFIYVGGEVAFGSWLITFLTRIKNLSYTYSSYMATSFWTGLTVGRIGLGFATAHFFKNELIANFSYMFFSFAGFLAFWLLSWVTTNFILFIIVFLAGTFVGPIFPTTIVASLKILPHKYHAAGIGFICAFGGGGAAVLPFLIGIIAESSTLGLTLLPCIVSGIFALLCLIWLGMMKQYGARYNTNRL</sequence>
<comment type="subcellular location">
    <subcellularLocation>
        <location evidence="1">Endomembrane system</location>
        <topology evidence="1">Multi-pass membrane protein</topology>
    </subcellularLocation>
</comment>
<feature type="transmembrane region" description="Helical" evidence="8">
    <location>
        <begin position="77"/>
        <end position="95"/>
    </location>
</feature>
<evidence type="ECO:0000256" key="7">
    <source>
        <dbReference type="SAM" id="MobiDB-lite"/>
    </source>
</evidence>
<evidence type="ECO:0000256" key="3">
    <source>
        <dbReference type="ARBA" id="ARBA00022448"/>
    </source>
</evidence>
<feature type="transmembrane region" description="Helical" evidence="8">
    <location>
        <begin position="358"/>
        <end position="377"/>
    </location>
</feature>